<dbReference type="SUPFAM" id="SSF51735">
    <property type="entry name" value="NAD(P)-binding Rossmann-fold domains"/>
    <property type="match status" value="1"/>
</dbReference>
<dbReference type="KEGG" id="apac:S7S_01310"/>
<dbReference type="PANTHER" id="PTHR44054:SF1">
    <property type="entry name" value="SYNAPTIC VESICLE MEMBRANE PROTEIN VAT-1 HOMOLOG"/>
    <property type="match status" value="1"/>
</dbReference>
<dbReference type="PANTHER" id="PTHR44054">
    <property type="entry name" value="SYNAPTIC VESICLE MEMBRANE PROTEIN VAT-1 HOMOLOG-LIKE"/>
    <property type="match status" value="1"/>
</dbReference>
<accession>A0A0B4XHY8</accession>
<keyword evidence="4" id="KW-1185">Reference proteome</keyword>
<sequence length="341" mass="36970">MTQRQQIVITRAGGPDVLKIKEDRLAAPEANEVQVTVAAAGINFADILARQGLYQDAPPLPCTVGYEVAGTVTQLGAAVPGEWLGRRVFGLTRFGGYASHVNVPLAQIFEMPESMDFQQAAAIPVNYLTAWQLLCVMGNLKASETLLIQNAGGGVGLALIDIGKQLGARLLGTASAGKHAFLHERGLDQAIDYTRGDWLAEVMHLTDGRGVELVTDPLGGDSWRKSLRALRHTGRLGMFGVSEASANGVAGKLKLLKTALKMPFIHPVSLMNENRGTFGVNMGHLWHEVDKIREWMDALLAGWQDGWVRPHVDRAFSFSEAGEAHAWIEARRNIGKVLLVP</sequence>
<evidence type="ECO:0000313" key="3">
    <source>
        <dbReference type="EMBL" id="AJD46686.1"/>
    </source>
</evidence>
<dbReference type="InterPro" id="IPR020843">
    <property type="entry name" value="ER"/>
</dbReference>
<dbReference type="Gene3D" id="3.40.50.720">
    <property type="entry name" value="NAD(P)-binding Rossmann-like Domain"/>
    <property type="match status" value="1"/>
</dbReference>
<dbReference type="InterPro" id="IPR011032">
    <property type="entry name" value="GroES-like_sf"/>
</dbReference>
<dbReference type="STRING" id="391936.S7S_01310"/>
<dbReference type="Gene3D" id="3.90.180.10">
    <property type="entry name" value="Medium-chain alcohol dehydrogenases, catalytic domain"/>
    <property type="match status" value="1"/>
</dbReference>
<dbReference type="SMART" id="SM00829">
    <property type="entry name" value="PKS_ER"/>
    <property type="match status" value="1"/>
</dbReference>
<dbReference type="InterPro" id="IPR013154">
    <property type="entry name" value="ADH-like_N"/>
</dbReference>
<evidence type="ECO:0000259" key="2">
    <source>
        <dbReference type="SMART" id="SM00829"/>
    </source>
</evidence>
<evidence type="ECO:0000256" key="1">
    <source>
        <dbReference type="ARBA" id="ARBA00023002"/>
    </source>
</evidence>
<dbReference type="AlphaFoldDB" id="A0A0B4XHY8"/>
<organism evidence="3 4">
    <name type="scientific">Isoalcanivorax pacificus W11-5</name>
    <dbReference type="NCBI Taxonomy" id="391936"/>
    <lineage>
        <taxon>Bacteria</taxon>
        <taxon>Pseudomonadati</taxon>
        <taxon>Pseudomonadota</taxon>
        <taxon>Gammaproteobacteria</taxon>
        <taxon>Oceanospirillales</taxon>
        <taxon>Alcanivoracaceae</taxon>
        <taxon>Isoalcanivorax</taxon>
    </lineage>
</organism>
<dbReference type="EMBL" id="CP004387">
    <property type="protein sequence ID" value="AJD46686.1"/>
    <property type="molecule type" value="Genomic_DNA"/>
</dbReference>
<dbReference type="SUPFAM" id="SSF50129">
    <property type="entry name" value="GroES-like"/>
    <property type="match status" value="1"/>
</dbReference>
<dbReference type="Pfam" id="PF13602">
    <property type="entry name" value="ADH_zinc_N_2"/>
    <property type="match status" value="1"/>
</dbReference>
<dbReference type="GO" id="GO:0016491">
    <property type="term" value="F:oxidoreductase activity"/>
    <property type="evidence" value="ECO:0007669"/>
    <property type="project" value="UniProtKB-KW"/>
</dbReference>
<dbReference type="InterPro" id="IPR036291">
    <property type="entry name" value="NAD(P)-bd_dom_sf"/>
</dbReference>
<dbReference type="HOGENOM" id="CLU_026673_3_1_6"/>
<evidence type="ECO:0000313" key="4">
    <source>
        <dbReference type="Proteomes" id="UP000006764"/>
    </source>
</evidence>
<dbReference type="Pfam" id="PF08240">
    <property type="entry name" value="ADH_N"/>
    <property type="match status" value="1"/>
</dbReference>
<feature type="domain" description="Enoyl reductase (ER)" evidence="2">
    <location>
        <begin position="13"/>
        <end position="339"/>
    </location>
</feature>
<dbReference type="InterPro" id="IPR052100">
    <property type="entry name" value="SV-ATPase_mito-regulator"/>
</dbReference>
<keyword evidence="1" id="KW-0560">Oxidoreductase</keyword>
<name>A0A0B4XHY8_9GAMM</name>
<gene>
    <name evidence="3" type="ORF">S7S_01310</name>
</gene>
<proteinExistence type="predicted"/>
<dbReference type="CDD" id="cd08275">
    <property type="entry name" value="MDR3"/>
    <property type="match status" value="1"/>
</dbReference>
<dbReference type="OrthoDB" id="9805883at2"/>
<reference evidence="3 4" key="1">
    <citation type="journal article" date="2012" name="J. Bacteriol.">
        <title>Genome sequence of an alkane-degrading bacterium, Alcanivorax pacificus type strain W11-5, isolated from deep sea sediment.</title>
        <authorList>
            <person name="Lai Q."/>
            <person name="Shao Z."/>
        </authorList>
    </citation>
    <scope>NUCLEOTIDE SEQUENCE [LARGE SCALE GENOMIC DNA]</scope>
    <source>
        <strain evidence="3 4">W11-5</strain>
    </source>
</reference>
<protein>
    <submittedName>
        <fullName evidence="3">Alcohol dehydrogenase</fullName>
    </submittedName>
</protein>
<dbReference type="RefSeq" id="WP_008736220.1">
    <property type="nucleotide sequence ID" value="NZ_CP004387.1"/>
</dbReference>
<dbReference type="Proteomes" id="UP000006764">
    <property type="component" value="Chromosome"/>
</dbReference>